<organism evidence="2 3">
    <name type="scientific">Suillus discolor</name>
    <dbReference type="NCBI Taxonomy" id="1912936"/>
    <lineage>
        <taxon>Eukaryota</taxon>
        <taxon>Fungi</taxon>
        <taxon>Dikarya</taxon>
        <taxon>Basidiomycota</taxon>
        <taxon>Agaricomycotina</taxon>
        <taxon>Agaricomycetes</taxon>
        <taxon>Agaricomycetidae</taxon>
        <taxon>Boletales</taxon>
        <taxon>Suillineae</taxon>
        <taxon>Suillaceae</taxon>
        <taxon>Suillus</taxon>
    </lineage>
</organism>
<evidence type="ECO:0000313" key="3">
    <source>
        <dbReference type="Proteomes" id="UP000823399"/>
    </source>
</evidence>
<evidence type="ECO:0000256" key="1">
    <source>
        <dbReference type="SAM" id="Phobius"/>
    </source>
</evidence>
<sequence length="644" mass="72175">MIEHGRYIRMFISWLRRILKTAAFHSYKSLIYVLLRLIRHSRSVFNRREGDFQQRSGSALSSQPVINQDETPSATLAVPLFKVPPQSQGCQPGMSLQSPTGGELNARLNNVAYNTQSTGMSSAPLILSMPEPSVCNLVDAGTPLPAAPGHVITLVPIVPGPQVRRYDRHIPVKNAYKAFKVEKGPFNCSEMPATAAGWEPLTHPEGALFFYYPKQRAFTDADVRDPKIATKIGEAIEKAYREMHKENICIHPLVELVLELIKTDDGETWGYYFADHDGRVVFWFEDHTSDPLMNKIRGVECKSHIRYALESQYWRHVELFPNKRSLPEDVVVKLKEIVMFAQAENITSETCLAPFASDEVASMLGLVDSLIDSANKEREHSVWIVARFTRIFCNAKFVNFCGQLGARLGVDQSLYEKPNVHSKGILRVMNVFLFGSFDAQSKGIHKIWVDETIVHPRWKNFIDRLTAEWNGYTIYSTVMLAVDISLLTVQSVQTQMAATLLTYLSTLCVIGSLVVSLVLAGQVNDSRRSSAEEVASFMSGMSRSMLGLESLALMLSLPFALLIWAMVFFAGALSVLIFRTADVVVVSTASPIWFAMFCLAMWLILAANNFHISHCISHCVSHISHLRYWIIGQVSQVTDFSTNV</sequence>
<dbReference type="OrthoDB" id="2657661at2759"/>
<reference evidence="2" key="1">
    <citation type="journal article" date="2020" name="New Phytol.">
        <title>Comparative genomics reveals dynamic genome evolution in host specialist ectomycorrhizal fungi.</title>
        <authorList>
            <person name="Lofgren L.A."/>
            <person name="Nguyen N.H."/>
            <person name="Vilgalys R."/>
            <person name="Ruytinx J."/>
            <person name="Liao H.L."/>
            <person name="Branco S."/>
            <person name="Kuo A."/>
            <person name="LaButti K."/>
            <person name="Lipzen A."/>
            <person name="Andreopoulos W."/>
            <person name="Pangilinan J."/>
            <person name="Riley R."/>
            <person name="Hundley H."/>
            <person name="Na H."/>
            <person name="Barry K."/>
            <person name="Grigoriev I.V."/>
            <person name="Stajich J.E."/>
            <person name="Kennedy P.G."/>
        </authorList>
    </citation>
    <scope>NUCLEOTIDE SEQUENCE</scope>
    <source>
        <strain evidence="2">FC423</strain>
    </source>
</reference>
<feature type="transmembrane region" description="Helical" evidence="1">
    <location>
        <begin position="551"/>
        <end position="578"/>
    </location>
</feature>
<proteinExistence type="predicted"/>
<keyword evidence="1" id="KW-1133">Transmembrane helix</keyword>
<dbReference type="Proteomes" id="UP000823399">
    <property type="component" value="Unassembled WGS sequence"/>
</dbReference>
<gene>
    <name evidence="2" type="ORF">F5147DRAFT_716369</name>
</gene>
<name>A0A9P7JPS4_9AGAM</name>
<dbReference type="AlphaFoldDB" id="A0A9P7JPS4"/>
<accession>A0A9P7JPS4</accession>
<keyword evidence="3" id="KW-1185">Reference proteome</keyword>
<comment type="caution">
    <text evidence="2">The sequence shown here is derived from an EMBL/GenBank/DDBJ whole genome shotgun (WGS) entry which is preliminary data.</text>
</comment>
<protein>
    <submittedName>
        <fullName evidence="2">Uncharacterized protein</fullName>
    </submittedName>
</protein>
<keyword evidence="1" id="KW-0472">Membrane</keyword>
<keyword evidence="1" id="KW-0812">Transmembrane</keyword>
<dbReference type="EMBL" id="JABBWM010000069">
    <property type="protein sequence ID" value="KAG2096513.1"/>
    <property type="molecule type" value="Genomic_DNA"/>
</dbReference>
<dbReference type="RefSeq" id="XP_041288236.1">
    <property type="nucleotide sequence ID" value="XM_041438595.1"/>
</dbReference>
<feature type="transmembrane region" description="Helical" evidence="1">
    <location>
        <begin position="500"/>
        <end position="520"/>
    </location>
</feature>
<evidence type="ECO:0000313" key="2">
    <source>
        <dbReference type="EMBL" id="KAG2096513.1"/>
    </source>
</evidence>
<feature type="transmembrane region" description="Helical" evidence="1">
    <location>
        <begin position="584"/>
        <end position="605"/>
    </location>
</feature>
<dbReference type="GeneID" id="64700854"/>